<dbReference type="GeneID" id="136808438"/>
<dbReference type="PANTHER" id="PTHR43622:SF3">
    <property type="entry name" value="2-EPI-5-EPI-VALIOLONE SYNTHASE"/>
    <property type="match status" value="1"/>
</dbReference>
<dbReference type="GO" id="GO:0008171">
    <property type="term" value="F:O-methyltransferase activity"/>
    <property type="evidence" value="ECO:0007669"/>
    <property type="project" value="InterPro"/>
</dbReference>
<dbReference type="Pfam" id="PF24621">
    <property type="entry name" value="DHQS_C"/>
    <property type="match status" value="1"/>
</dbReference>
<dbReference type="SUPFAM" id="SSF56796">
    <property type="entry name" value="Dehydroquinate synthase-like"/>
    <property type="match status" value="1"/>
</dbReference>
<evidence type="ECO:0000313" key="14">
    <source>
        <dbReference type="Proteomes" id="UP000594262"/>
    </source>
</evidence>
<dbReference type="EnsemblMetazoa" id="CLYHEMT021015.1">
    <property type="protein sequence ID" value="CLYHEMP021015.1"/>
    <property type="gene ID" value="CLYHEMG021015"/>
</dbReference>
<evidence type="ECO:0000259" key="11">
    <source>
        <dbReference type="Pfam" id="PF01761"/>
    </source>
</evidence>
<dbReference type="SUPFAM" id="SSF53335">
    <property type="entry name" value="S-adenosyl-L-methionine-dependent methyltransferases"/>
    <property type="match status" value="1"/>
</dbReference>
<dbReference type="GO" id="GO:0017000">
    <property type="term" value="P:antibiotic biosynthetic process"/>
    <property type="evidence" value="ECO:0007669"/>
    <property type="project" value="InterPro"/>
</dbReference>
<evidence type="ECO:0000256" key="1">
    <source>
        <dbReference type="ARBA" id="ARBA00001911"/>
    </source>
</evidence>
<evidence type="ECO:0000256" key="2">
    <source>
        <dbReference type="ARBA" id="ARBA00022603"/>
    </source>
</evidence>
<evidence type="ECO:0000256" key="6">
    <source>
        <dbReference type="ARBA" id="ARBA00022741"/>
    </source>
</evidence>
<dbReference type="AlphaFoldDB" id="A0A7M6DPT9"/>
<evidence type="ECO:0000259" key="12">
    <source>
        <dbReference type="Pfam" id="PF24621"/>
    </source>
</evidence>
<evidence type="ECO:0000256" key="8">
    <source>
        <dbReference type="ARBA" id="ARBA00023239"/>
    </source>
</evidence>
<reference evidence="13" key="1">
    <citation type="submission" date="2021-01" db="UniProtKB">
        <authorList>
            <consortium name="EnsemblMetazoa"/>
        </authorList>
    </citation>
    <scope>IDENTIFICATION</scope>
</reference>
<evidence type="ECO:0000256" key="7">
    <source>
        <dbReference type="ARBA" id="ARBA00023027"/>
    </source>
</evidence>
<dbReference type="GO" id="GO:0046872">
    <property type="term" value="F:metal ion binding"/>
    <property type="evidence" value="ECO:0007669"/>
    <property type="project" value="UniProtKB-KW"/>
</dbReference>
<keyword evidence="3" id="KW-0808">Transferase</keyword>
<dbReference type="InterPro" id="IPR030960">
    <property type="entry name" value="DHQS/DOIS_N"/>
</dbReference>
<evidence type="ECO:0000256" key="4">
    <source>
        <dbReference type="ARBA" id="ARBA00022691"/>
    </source>
</evidence>
<dbReference type="InterPro" id="IPR035872">
    <property type="entry name" value="EEVS-like"/>
</dbReference>
<evidence type="ECO:0000313" key="13">
    <source>
        <dbReference type="EnsemblMetazoa" id="CLYHEMP021015.1"/>
    </source>
</evidence>
<keyword evidence="4" id="KW-0949">S-adenosyl-L-methionine</keyword>
<dbReference type="GO" id="GO:0032259">
    <property type="term" value="P:methylation"/>
    <property type="evidence" value="ECO:0007669"/>
    <property type="project" value="UniProtKB-KW"/>
</dbReference>
<keyword evidence="6" id="KW-0547">Nucleotide-binding</keyword>
<dbReference type="InterPro" id="IPR056179">
    <property type="entry name" value="DHQS_C"/>
</dbReference>
<evidence type="ECO:0000256" key="5">
    <source>
        <dbReference type="ARBA" id="ARBA00022723"/>
    </source>
</evidence>
<evidence type="ECO:0000256" key="9">
    <source>
        <dbReference type="ARBA" id="ARBA00023453"/>
    </source>
</evidence>
<keyword evidence="8" id="KW-0456">Lyase</keyword>
<dbReference type="GO" id="GO:0000166">
    <property type="term" value="F:nucleotide binding"/>
    <property type="evidence" value="ECO:0007669"/>
    <property type="project" value="UniProtKB-KW"/>
</dbReference>
<dbReference type="FunFam" id="3.40.50.1970:FF:000049">
    <property type="match status" value="1"/>
</dbReference>
<dbReference type="InterPro" id="IPR002935">
    <property type="entry name" value="SAM_O-MeTrfase"/>
</dbReference>
<evidence type="ECO:0000256" key="3">
    <source>
        <dbReference type="ARBA" id="ARBA00022679"/>
    </source>
</evidence>
<dbReference type="Gene3D" id="1.20.1090.10">
    <property type="entry name" value="Dehydroquinate synthase-like - alpha domain"/>
    <property type="match status" value="1"/>
</dbReference>
<dbReference type="Pfam" id="PF01596">
    <property type="entry name" value="Methyltransf_3"/>
    <property type="match status" value="1"/>
</dbReference>
<feature type="compositionally biased region" description="Polar residues" evidence="10">
    <location>
        <begin position="610"/>
        <end position="619"/>
    </location>
</feature>
<dbReference type="CDD" id="cd08199">
    <property type="entry name" value="EEVS"/>
    <property type="match status" value="1"/>
</dbReference>
<dbReference type="RefSeq" id="XP_066921075.1">
    <property type="nucleotide sequence ID" value="XM_067064974.1"/>
</dbReference>
<keyword evidence="14" id="KW-1185">Reference proteome</keyword>
<accession>A0A7M6DPT9</accession>
<feature type="domain" description="3-dehydroquinate synthase N-terminal" evidence="11">
    <location>
        <begin position="265"/>
        <end position="368"/>
    </location>
</feature>
<dbReference type="Proteomes" id="UP000594262">
    <property type="component" value="Unplaced"/>
</dbReference>
<name>A0A7M6DPT9_9CNID</name>
<keyword evidence="2" id="KW-0489">Methyltransferase</keyword>
<proteinExistence type="inferred from homology"/>
<comment type="cofactor">
    <cofactor evidence="1">
        <name>NAD(+)</name>
        <dbReference type="ChEBI" id="CHEBI:57540"/>
    </cofactor>
</comment>
<dbReference type="CDD" id="cd02440">
    <property type="entry name" value="AdoMet_MTases"/>
    <property type="match status" value="1"/>
</dbReference>
<dbReference type="Gene3D" id="3.40.50.1970">
    <property type="match status" value="1"/>
</dbReference>
<keyword evidence="5" id="KW-0479">Metal-binding</keyword>
<dbReference type="Pfam" id="PF01761">
    <property type="entry name" value="DHQ_synthase"/>
    <property type="match status" value="1"/>
</dbReference>
<organism evidence="13 14">
    <name type="scientific">Clytia hemisphaerica</name>
    <dbReference type="NCBI Taxonomy" id="252671"/>
    <lineage>
        <taxon>Eukaryota</taxon>
        <taxon>Metazoa</taxon>
        <taxon>Cnidaria</taxon>
        <taxon>Hydrozoa</taxon>
        <taxon>Hydroidolina</taxon>
        <taxon>Leptothecata</taxon>
        <taxon>Obeliida</taxon>
        <taxon>Clytiidae</taxon>
        <taxon>Clytia</taxon>
    </lineage>
</organism>
<dbReference type="OrthoDB" id="10251242at2759"/>
<dbReference type="GO" id="GO:0003856">
    <property type="term" value="F:3-dehydroquinate synthase activity"/>
    <property type="evidence" value="ECO:0007669"/>
    <property type="project" value="TreeGrafter"/>
</dbReference>
<protein>
    <recommendedName>
        <fullName evidence="15">3-dehydroquinate synthase domain-containing protein</fullName>
    </recommendedName>
</protein>
<feature type="region of interest" description="Disordered" evidence="10">
    <location>
        <begin position="599"/>
        <end position="619"/>
    </location>
</feature>
<keyword evidence="7" id="KW-0520">NAD</keyword>
<evidence type="ECO:0008006" key="15">
    <source>
        <dbReference type="Google" id="ProtNLM"/>
    </source>
</evidence>
<dbReference type="Gene3D" id="3.40.50.150">
    <property type="entry name" value="Vaccinia Virus protein VP39"/>
    <property type="match status" value="1"/>
</dbReference>
<dbReference type="InterPro" id="IPR029063">
    <property type="entry name" value="SAM-dependent_MTases_sf"/>
</dbReference>
<dbReference type="PROSITE" id="PS51682">
    <property type="entry name" value="SAM_OMT_I"/>
    <property type="match status" value="1"/>
</dbReference>
<dbReference type="InterPro" id="IPR050071">
    <property type="entry name" value="Dehydroquinate_synthase"/>
</dbReference>
<comment type="similarity">
    <text evidence="9">Belongs to the class I-like SAM-binding methyltransferase superfamily. Cation-dependent O-methyltransferase family.</text>
</comment>
<feature type="domain" description="3-dehydroquinate synthase C-terminal" evidence="12">
    <location>
        <begin position="374"/>
        <end position="518"/>
    </location>
</feature>
<sequence>MVKKEEINTIQYYSLKAVDGEKVKKLLRNTINALSEKEFSSEDGLTRFVTDVLDTRSLAELLIYVSQLPVFSEEFSQCLTYDLDILALMKKFKYYNNLPLSQILCLVQQLLEKNKAFNDTFDKSFSKLVKSSDENLKLKFKDFCNTEATKMSTGFLYKENQTSLETIDPHAVYPTSIYRHCNGLTLAAADSKTIEAVMSTSITTSIKITNKVLHPSNKTLINTYLPFGRCVAIIDDKVILHYGEELQKYFDHFGVEFVKLIHGGNEVDKDIKSVEKILVQLKQNGVSRNEPILIVGGGVISDIGGFATALYHRNTPYVMLCTSIVSGIDAGPSPRTCCDGFGFKNLYGAYHPPILTLTDRSFFKTLHEGWIRHGIAEIIKMAVVKDKSLFELIEKAGPRLIRTKFGTVGNTDAEFETLCDLIIGKAMEGYVRSEYGNLWETHQCRPHAYGHTWSPGYELPAGMLHGHAVATCMGYGAYLAKLENFITAEECSRILRLISTMELSLWHDIMDNHDLVAAANTKVIEKRGGNLCAPVPKELGQCGYINELSRDTINQTLDDYKMLCQQFPRSGRGVDVHCRDVGLEDPSTVAGYGVNDVLQSNGAPKHPNGSAKSNPPSSYSEWIKTVQTERNSEWQMNVTFQKALDTESPPDFNHFKLFHDGVETYAMAQTTVPSKGVQNIANLTQNNEMFSPCMVGSLESQFLKMQCQIKGARNVLDVGTFTGMSALAMAEGIPDDGQVVTLECDEKIADVAQQAFSASKVGHKIRLELGNALQSMKKLAANGQKFDVIFLDADKENYVLYYDLAMDEGLLAEGGIILADNVLCSLLYDKKDFRSQKLHEFNQHVKNDDRVEQVVLTVREGISIIRRL</sequence>
<dbReference type="PANTHER" id="PTHR43622">
    <property type="entry name" value="3-DEHYDROQUINATE SYNTHASE"/>
    <property type="match status" value="1"/>
</dbReference>
<evidence type="ECO:0000256" key="10">
    <source>
        <dbReference type="SAM" id="MobiDB-lite"/>
    </source>
</evidence>